<dbReference type="PANTHER" id="PTHR43701">
    <property type="entry name" value="MEMBRANE TRANSPORTER PROTEIN MJ0441-RELATED"/>
    <property type="match status" value="1"/>
</dbReference>
<keyword evidence="5 6" id="KW-0472">Membrane</keyword>
<feature type="transmembrane region" description="Helical" evidence="6">
    <location>
        <begin position="256"/>
        <end position="277"/>
    </location>
</feature>
<keyword evidence="6" id="KW-1003">Cell membrane</keyword>
<evidence type="ECO:0000313" key="8">
    <source>
        <dbReference type="Proteomes" id="UP000075766"/>
    </source>
</evidence>
<keyword evidence="4 6" id="KW-1133">Transmembrane helix</keyword>
<dbReference type="RefSeq" id="WP_062272221.1">
    <property type="nucleotide sequence ID" value="NZ_LSYU01000027.1"/>
</dbReference>
<name>A0ABR5VJP5_MARGR</name>
<evidence type="ECO:0000256" key="1">
    <source>
        <dbReference type="ARBA" id="ARBA00004141"/>
    </source>
</evidence>
<sequence length="306" mass="31936">MNAAVATVATLSDVYRTHRRRLLLWAVLVSSVVLALLARDPLVEQGLFDPEWISLGSAALLAVFAAALLCEYLDSSLGMGYGTTLTPLLLLAGFAPLQIVPAVLLSELLTGLAAGLLHHRDGNIDLRRDHQARRTFWLLATLSAVGAISAVLLAVRLSTQWFSVAIAVIVLGMGLVTLVTARRRLRYRPAGILAIGSIAAFNKGLSGGGYGPLVTSGQVVSGVAPRQAVAITSMAEALTCLIGLIAYLLLGGAIDWSLALPLSAGALLSVPLATVTVRRLPEALIRGAVGVLTLTLGGLLAFKLLL</sequence>
<dbReference type="InterPro" id="IPR051598">
    <property type="entry name" value="TSUP/Inactive_protease-like"/>
</dbReference>
<evidence type="ECO:0000313" key="7">
    <source>
        <dbReference type="EMBL" id="KXX65940.1"/>
    </source>
</evidence>
<organism evidence="7 8">
    <name type="scientific">Marichromatium gracile</name>
    <name type="common">Chromatium gracile</name>
    <dbReference type="NCBI Taxonomy" id="1048"/>
    <lineage>
        <taxon>Bacteria</taxon>
        <taxon>Pseudomonadati</taxon>
        <taxon>Pseudomonadota</taxon>
        <taxon>Gammaproteobacteria</taxon>
        <taxon>Chromatiales</taxon>
        <taxon>Chromatiaceae</taxon>
        <taxon>Marichromatium</taxon>
    </lineage>
</organism>
<gene>
    <name evidence="7" type="ORF">AY586_07645</name>
</gene>
<feature type="transmembrane region" description="Helical" evidence="6">
    <location>
        <begin position="136"/>
        <end position="155"/>
    </location>
</feature>
<protein>
    <recommendedName>
        <fullName evidence="6">Probable membrane transporter protein</fullName>
    </recommendedName>
</protein>
<dbReference type="InterPro" id="IPR002781">
    <property type="entry name" value="TM_pro_TauE-like"/>
</dbReference>
<evidence type="ECO:0000256" key="5">
    <source>
        <dbReference type="ARBA" id="ARBA00023136"/>
    </source>
</evidence>
<accession>A0ABR5VJP5</accession>
<dbReference type="Pfam" id="PF01925">
    <property type="entry name" value="TauE"/>
    <property type="match status" value="1"/>
</dbReference>
<evidence type="ECO:0000256" key="3">
    <source>
        <dbReference type="ARBA" id="ARBA00022692"/>
    </source>
</evidence>
<feature type="transmembrane region" description="Helical" evidence="6">
    <location>
        <begin position="52"/>
        <end position="69"/>
    </location>
</feature>
<dbReference type="EMBL" id="LSYU01000027">
    <property type="protein sequence ID" value="KXX65940.1"/>
    <property type="molecule type" value="Genomic_DNA"/>
</dbReference>
<feature type="transmembrane region" description="Helical" evidence="6">
    <location>
        <begin position="228"/>
        <end position="250"/>
    </location>
</feature>
<evidence type="ECO:0000256" key="6">
    <source>
        <dbReference type="RuleBase" id="RU363041"/>
    </source>
</evidence>
<keyword evidence="3 6" id="KW-0812">Transmembrane</keyword>
<comment type="caution">
    <text evidence="7">The sequence shown here is derived from an EMBL/GenBank/DDBJ whole genome shotgun (WGS) entry which is preliminary data.</text>
</comment>
<reference evidence="7 8" key="1">
    <citation type="submission" date="2016-02" db="EMBL/GenBank/DDBJ databases">
        <title>Genome sequence of Marichromatium gracile YL-28, a purple sulfur bacterium.</title>
        <authorList>
            <person name="Zhao C."/>
            <person name="Hong X."/>
            <person name="Chen S."/>
            <person name="Yang S."/>
        </authorList>
    </citation>
    <scope>NUCLEOTIDE SEQUENCE [LARGE SCALE GENOMIC DNA]</scope>
    <source>
        <strain evidence="7 8">YL28</strain>
    </source>
</reference>
<evidence type="ECO:0000256" key="2">
    <source>
        <dbReference type="ARBA" id="ARBA00009142"/>
    </source>
</evidence>
<feature type="transmembrane region" description="Helical" evidence="6">
    <location>
        <begin position="89"/>
        <end position="116"/>
    </location>
</feature>
<comment type="similarity">
    <text evidence="2 6">Belongs to the 4-toluene sulfonate uptake permease (TSUP) (TC 2.A.102) family.</text>
</comment>
<feature type="transmembrane region" description="Helical" evidence="6">
    <location>
        <begin position="22"/>
        <end position="40"/>
    </location>
</feature>
<evidence type="ECO:0000256" key="4">
    <source>
        <dbReference type="ARBA" id="ARBA00022989"/>
    </source>
</evidence>
<feature type="transmembrane region" description="Helical" evidence="6">
    <location>
        <begin position="161"/>
        <end position="181"/>
    </location>
</feature>
<dbReference type="PANTHER" id="PTHR43701:SF12">
    <property type="entry name" value="MEMBRANE TRANSPORTER PROTEIN YTNM-RELATED"/>
    <property type="match status" value="1"/>
</dbReference>
<keyword evidence="8" id="KW-1185">Reference proteome</keyword>
<dbReference type="Proteomes" id="UP000075766">
    <property type="component" value="Unassembled WGS sequence"/>
</dbReference>
<feature type="transmembrane region" description="Helical" evidence="6">
    <location>
        <begin position="284"/>
        <end position="305"/>
    </location>
</feature>
<comment type="subcellular location">
    <subcellularLocation>
        <location evidence="6">Cell membrane</location>
        <topology evidence="6">Multi-pass membrane protein</topology>
    </subcellularLocation>
    <subcellularLocation>
        <location evidence="1">Membrane</location>
        <topology evidence="1">Multi-pass membrane protein</topology>
    </subcellularLocation>
</comment>
<proteinExistence type="inferred from homology"/>